<dbReference type="Proteomes" id="UP000261284">
    <property type="component" value="Unassembled WGS sequence"/>
</dbReference>
<dbReference type="Pfam" id="PF01740">
    <property type="entry name" value="STAS"/>
    <property type="match status" value="1"/>
</dbReference>
<comment type="caution">
    <text evidence="2">The sequence shown here is derived from an EMBL/GenBank/DDBJ whole genome shotgun (WGS) entry which is preliminary data.</text>
</comment>
<dbReference type="InterPro" id="IPR036513">
    <property type="entry name" value="STAS_dom_sf"/>
</dbReference>
<evidence type="ECO:0000313" key="2">
    <source>
        <dbReference type="EMBL" id="RFM28831.1"/>
    </source>
</evidence>
<keyword evidence="3" id="KW-1185">Reference proteome</keyword>
<organism evidence="2 3">
    <name type="scientific">Deminuibacter soli</name>
    <dbReference type="NCBI Taxonomy" id="2291815"/>
    <lineage>
        <taxon>Bacteria</taxon>
        <taxon>Pseudomonadati</taxon>
        <taxon>Bacteroidota</taxon>
        <taxon>Chitinophagia</taxon>
        <taxon>Chitinophagales</taxon>
        <taxon>Chitinophagaceae</taxon>
        <taxon>Deminuibacter</taxon>
    </lineage>
</organism>
<sequence>MQVKIDTKEKFTVITPELSSLSDNLAAELAAAVIPFLQQPIRNIVLNLASVNDIDENAATQIAELQQKFYDNNSSFVICDVKPSVEQKLDEFQLLDFLNVTPTESEAWDIVQMEEIERELMDNDEPLFNDHHDA</sequence>
<accession>A0A3E1NLR1</accession>
<gene>
    <name evidence="2" type="ORF">DXN05_08645</name>
</gene>
<dbReference type="EMBL" id="QTJU01000002">
    <property type="protein sequence ID" value="RFM28831.1"/>
    <property type="molecule type" value="Genomic_DNA"/>
</dbReference>
<dbReference type="AlphaFoldDB" id="A0A3E1NLR1"/>
<dbReference type="PROSITE" id="PS50801">
    <property type="entry name" value="STAS"/>
    <property type="match status" value="1"/>
</dbReference>
<dbReference type="Gene3D" id="3.30.750.24">
    <property type="entry name" value="STAS domain"/>
    <property type="match status" value="1"/>
</dbReference>
<feature type="domain" description="STAS" evidence="1">
    <location>
        <begin position="21"/>
        <end position="111"/>
    </location>
</feature>
<evidence type="ECO:0000259" key="1">
    <source>
        <dbReference type="PROSITE" id="PS50801"/>
    </source>
</evidence>
<proteinExistence type="predicted"/>
<name>A0A3E1NLR1_9BACT</name>
<dbReference type="OrthoDB" id="667243at2"/>
<protein>
    <submittedName>
        <fullName evidence="2">STAS domain-containing protein</fullName>
    </submittedName>
</protein>
<reference evidence="2 3" key="1">
    <citation type="submission" date="2018-08" db="EMBL/GenBank/DDBJ databases">
        <title>Chitinophagaceae sp. K23C18032701, a novel bacterium isolated from forest soil.</title>
        <authorList>
            <person name="Wang C."/>
        </authorList>
    </citation>
    <scope>NUCLEOTIDE SEQUENCE [LARGE SCALE GENOMIC DNA]</scope>
    <source>
        <strain evidence="2 3">K23C18032701</strain>
    </source>
</reference>
<dbReference type="SUPFAM" id="SSF52091">
    <property type="entry name" value="SpoIIaa-like"/>
    <property type="match status" value="1"/>
</dbReference>
<dbReference type="InterPro" id="IPR002645">
    <property type="entry name" value="STAS_dom"/>
</dbReference>
<dbReference type="RefSeq" id="WP_116846819.1">
    <property type="nucleotide sequence ID" value="NZ_QTJU01000002.1"/>
</dbReference>
<evidence type="ECO:0000313" key="3">
    <source>
        <dbReference type="Proteomes" id="UP000261284"/>
    </source>
</evidence>